<dbReference type="Proteomes" id="UP000236311">
    <property type="component" value="Unassembled WGS sequence"/>
</dbReference>
<evidence type="ECO:0000259" key="11">
    <source>
        <dbReference type="PROSITE" id="PS50109"/>
    </source>
</evidence>
<dbReference type="InterPro" id="IPR003661">
    <property type="entry name" value="HisK_dim/P_dom"/>
</dbReference>
<evidence type="ECO:0000256" key="4">
    <source>
        <dbReference type="ARBA" id="ARBA00022553"/>
    </source>
</evidence>
<keyword evidence="6 12" id="KW-0418">Kinase</keyword>
<reference evidence="12 13" key="1">
    <citation type="submission" date="2018-01" db="EMBL/GenBank/DDBJ databases">
        <authorList>
            <person name="Gaut B.S."/>
            <person name="Morton B.R."/>
            <person name="Clegg M.T."/>
            <person name="Duvall M.R."/>
        </authorList>
    </citation>
    <scope>NUCLEOTIDE SEQUENCE [LARGE SCALE GENOMIC DNA]</scope>
    <source>
        <strain evidence="12">GP69</strain>
    </source>
</reference>
<dbReference type="EC" id="2.7.13.3" evidence="3"/>
<evidence type="ECO:0000256" key="10">
    <source>
        <dbReference type="SAM" id="MobiDB-lite"/>
    </source>
</evidence>
<dbReference type="PANTHER" id="PTHR43047:SF72">
    <property type="entry name" value="OSMOSENSING HISTIDINE PROTEIN KINASE SLN1"/>
    <property type="match status" value="1"/>
</dbReference>
<dbReference type="EMBL" id="OFSM01000008">
    <property type="protein sequence ID" value="SOY29047.1"/>
    <property type="molecule type" value="Genomic_DNA"/>
</dbReference>
<dbReference type="SUPFAM" id="SSF55785">
    <property type="entry name" value="PYP-like sensor domain (PAS domain)"/>
    <property type="match status" value="1"/>
</dbReference>
<feature type="region of interest" description="Disordered" evidence="10">
    <location>
        <begin position="384"/>
        <end position="403"/>
    </location>
</feature>
<dbReference type="InterPro" id="IPR000014">
    <property type="entry name" value="PAS"/>
</dbReference>
<keyword evidence="9" id="KW-0175">Coiled coil</keyword>
<evidence type="ECO:0000256" key="8">
    <source>
        <dbReference type="ARBA" id="ARBA00074306"/>
    </source>
</evidence>
<feature type="coiled-coil region" evidence="9">
    <location>
        <begin position="114"/>
        <end position="141"/>
    </location>
</feature>
<evidence type="ECO:0000256" key="9">
    <source>
        <dbReference type="SAM" id="Coils"/>
    </source>
</evidence>
<organism evidence="12 13">
    <name type="scientific">Acetatifactor muris</name>
    <dbReference type="NCBI Taxonomy" id="879566"/>
    <lineage>
        <taxon>Bacteria</taxon>
        <taxon>Bacillati</taxon>
        <taxon>Bacillota</taxon>
        <taxon>Clostridia</taxon>
        <taxon>Lachnospirales</taxon>
        <taxon>Lachnospiraceae</taxon>
        <taxon>Acetatifactor</taxon>
    </lineage>
</organism>
<dbReference type="InterPro" id="IPR005467">
    <property type="entry name" value="His_kinase_dom"/>
</dbReference>
<dbReference type="InterPro" id="IPR036097">
    <property type="entry name" value="HisK_dim/P_sf"/>
</dbReference>
<dbReference type="CDD" id="cd00082">
    <property type="entry name" value="HisKA"/>
    <property type="match status" value="1"/>
</dbReference>
<dbReference type="GO" id="GO:0005886">
    <property type="term" value="C:plasma membrane"/>
    <property type="evidence" value="ECO:0007669"/>
    <property type="project" value="TreeGrafter"/>
</dbReference>
<keyword evidence="4" id="KW-0597">Phosphoprotein</keyword>
<dbReference type="InterPro" id="IPR035965">
    <property type="entry name" value="PAS-like_dom_sf"/>
</dbReference>
<evidence type="ECO:0000313" key="12">
    <source>
        <dbReference type="EMBL" id="SOY29047.1"/>
    </source>
</evidence>
<evidence type="ECO:0000256" key="6">
    <source>
        <dbReference type="ARBA" id="ARBA00022777"/>
    </source>
</evidence>
<dbReference type="GO" id="GO:0009927">
    <property type="term" value="F:histidine phosphotransfer kinase activity"/>
    <property type="evidence" value="ECO:0007669"/>
    <property type="project" value="TreeGrafter"/>
</dbReference>
<dbReference type="PROSITE" id="PS50109">
    <property type="entry name" value="HIS_KIN"/>
    <property type="match status" value="1"/>
</dbReference>
<name>A0A2K4ZF06_9FIRM</name>
<accession>A0A2K4ZF06</accession>
<dbReference type="SUPFAM" id="SSF55874">
    <property type="entry name" value="ATPase domain of HSP90 chaperone/DNA topoisomerase II/histidine kinase"/>
    <property type="match status" value="1"/>
</dbReference>
<evidence type="ECO:0000256" key="3">
    <source>
        <dbReference type="ARBA" id="ARBA00012438"/>
    </source>
</evidence>
<dbReference type="SMART" id="SM00387">
    <property type="entry name" value="HATPase_c"/>
    <property type="match status" value="1"/>
</dbReference>
<keyword evidence="5 12" id="KW-0808">Transferase</keyword>
<dbReference type="PRINTS" id="PR00344">
    <property type="entry name" value="BCTRLSENSOR"/>
</dbReference>
<dbReference type="AlphaFoldDB" id="A0A2K4ZF06"/>
<evidence type="ECO:0000256" key="1">
    <source>
        <dbReference type="ARBA" id="ARBA00000085"/>
    </source>
</evidence>
<evidence type="ECO:0000256" key="5">
    <source>
        <dbReference type="ARBA" id="ARBA00022679"/>
    </source>
</evidence>
<dbReference type="Gene3D" id="3.30.565.10">
    <property type="entry name" value="Histidine kinase-like ATPase, C-terminal domain"/>
    <property type="match status" value="1"/>
</dbReference>
<dbReference type="Gene3D" id="3.30.450.20">
    <property type="entry name" value="PAS domain"/>
    <property type="match status" value="1"/>
</dbReference>
<evidence type="ECO:0000313" key="13">
    <source>
        <dbReference type="Proteomes" id="UP000236311"/>
    </source>
</evidence>
<dbReference type="InterPro" id="IPR003594">
    <property type="entry name" value="HATPase_dom"/>
</dbReference>
<feature type="compositionally biased region" description="Basic and acidic residues" evidence="10">
    <location>
        <begin position="394"/>
        <end position="403"/>
    </location>
</feature>
<dbReference type="NCBIfam" id="TIGR00229">
    <property type="entry name" value="sensory_box"/>
    <property type="match status" value="1"/>
</dbReference>
<evidence type="ECO:0000256" key="7">
    <source>
        <dbReference type="ARBA" id="ARBA00023012"/>
    </source>
</evidence>
<comment type="catalytic activity">
    <reaction evidence="1">
        <text>ATP + protein L-histidine = ADP + protein N-phospho-L-histidine.</text>
        <dbReference type="EC" id="2.7.13.3"/>
    </reaction>
</comment>
<dbReference type="SUPFAM" id="SSF47384">
    <property type="entry name" value="Homodimeric domain of signal transducing histidine kinase"/>
    <property type="match status" value="1"/>
</dbReference>
<dbReference type="Pfam" id="PF02518">
    <property type="entry name" value="HATPase_c"/>
    <property type="match status" value="1"/>
</dbReference>
<dbReference type="RefSeq" id="WP_103239179.1">
    <property type="nucleotide sequence ID" value="NZ_CANRXC010000015.1"/>
</dbReference>
<dbReference type="FunFam" id="3.30.565.10:FF:000010">
    <property type="entry name" value="Sensor histidine kinase RcsC"/>
    <property type="match status" value="1"/>
</dbReference>
<dbReference type="SMART" id="SM00388">
    <property type="entry name" value="HisKA"/>
    <property type="match status" value="1"/>
</dbReference>
<dbReference type="Pfam" id="PF00512">
    <property type="entry name" value="HisKA"/>
    <property type="match status" value="1"/>
</dbReference>
<dbReference type="InterPro" id="IPR036890">
    <property type="entry name" value="HATPase_C_sf"/>
</dbReference>
<comment type="similarity">
    <text evidence="2">In the N-terminal section; belongs to the phytochrome family.</text>
</comment>
<keyword evidence="7" id="KW-0902">Two-component regulatory system</keyword>
<gene>
    <name evidence="12" type="primary">barA_2</name>
    <name evidence="12" type="ORF">AMURIS_01762</name>
</gene>
<dbReference type="PANTHER" id="PTHR43047">
    <property type="entry name" value="TWO-COMPONENT HISTIDINE PROTEIN KINASE"/>
    <property type="match status" value="1"/>
</dbReference>
<protein>
    <recommendedName>
        <fullName evidence="8">Circadian input-output histidine kinase CikA</fullName>
        <ecNumber evidence="3">2.7.13.3</ecNumber>
    </recommendedName>
</protein>
<evidence type="ECO:0000256" key="2">
    <source>
        <dbReference type="ARBA" id="ARBA00006402"/>
    </source>
</evidence>
<dbReference type="GO" id="GO:0000155">
    <property type="term" value="F:phosphorelay sensor kinase activity"/>
    <property type="evidence" value="ECO:0007669"/>
    <property type="project" value="InterPro"/>
</dbReference>
<dbReference type="InterPro" id="IPR004358">
    <property type="entry name" value="Sig_transdc_His_kin-like_C"/>
</dbReference>
<dbReference type="OrthoDB" id="9813394at2"/>
<dbReference type="Gene3D" id="1.10.287.130">
    <property type="match status" value="1"/>
</dbReference>
<dbReference type="CDD" id="cd16922">
    <property type="entry name" value="HATPase_EvgS-ArcB-TorS-like"/>
    <property type="match status" value="1"/>
</dbReference>
<feature type="domain" description="Histidine kinase" evidence="11">
    <location>
        <begin position="141"/>
        <end position="362"/>
    </location>
</feature>
<keyword evidence="13" id="KW-1185">Reference proteome</keyword>
<sequence>MSEMCEFPVEDALEMIFIFGAAGIISYANGAARKKLGYEAQTGENGLAGRHMEEIFPNTFRASGAGFETRCLFGEETQHLVAYRRNLTCFPVEAKLISTRSGDYICMANDILEREHLGREIEQVREEAQQAAKVKAEFVANVTHELRTPVNGILGNVRELLGDVKEPRTMKSLRLIERCCGDMNKIIDNVLDFSKLDAGKFTLEPRRFHFRNMLDYVKEQHIGRITEKGLDFFMTVSPQAPEYIVGDELRIVQILNNLLSNALKFTSVGKITLQALKTARVDDKTELFFIVSDTGIGIAEEDRDKLFRSFSQVDASISRKYGGTGLGLNICRQLVELMGGSIEVESRRGRGSVFSFSIWVGACEEAEDSRISDDRVTADLFAVGQGEDSGNEPDDTKNYGSEKNREALGRNLSKLILCVEMENWEKAEMFMETVRQLTEEVPPEIKRMALKLKMAIQKENYDRVIMEYDKLITGLGLS</sequence>
<proteinExistence type="inferred from homology"/>